<evidence type="ECO:0000256" key="1">
    <source>
        <dbReference type="SAM" id="MobiDB-lite"/>
    </source>
</evidence>
<sequence length="136" mass="15444">MISAKRSSTSPRKSVRQTAGFEALEDKIPLRLHSPVRTTNGSKTVVARINWPEIAKSDQAPPREISCDKRNKSSERDAKDRRDRDEDYHGGENRHNGESRARTNDMIAPVNPRILIIRPAIDTDKMFAASRFCILF</sequence>
<dbReference type="EMBL" id="CP092623">
    <property type="protein sequence ID" value="UMM27184.1"/>
    <property type="molecule type" value="Genomic_DNA"/>
</dbReference>
<feature type="compositionally biased region" description="Basic and acidic residues" evidence="1">
    <location>
        <begin position="65"/>
        <end position="103"/>
    </location>
</feature>
<accession>A0AAE9JDE0</accession>
<proteinExistence type="predicted"/>
<protein>
    <submittedName>
        <fullName evidence="2">Uncharacterized protein</fullName>
    </submittedName>
</protein>
<organism evidence="2 3">
    <name type="scientific">Caenorhabditis briggsae</name>
    <dbReference type="NCBI Taxonomy" id="6238"/>
    <lineage>
        <taxon>Eukaryota</taxon>
        <taxon>Metazoa</taxon>
        <taxon>Ecdysozoa</taxon>
        <taxon>Nematoda</taxon>
        <taxon>Chromadorea</taxon>
        <taxon>Rhabditida</taxon>
        <taxon>Rhabditina</taxon>
        <taxon>Rhabditomorpha</taxon>
        <taxon>Rhabditoidea</taxon>
        <taxon>Rhabditidae</taxon>
        <taxon>Peloderinae</taxon>
        <taxon>Caenorhabditis</taxon>
    </lineage>
</organism>
<evidence type="ECO:0000313" key="2">
    <source>
        <dbReference type="EMBL" id="UMM27184.1"/>
    </source>
</evidence>
<feature type="compositionally biased region" description="Polar residues" evidence="1">
    <location>
        <begin position="1"/>
        <end position="12"/>
    </location>
</feature>
<gene>
    <name evidence="2" type="ORF">L5515_010589</name>
</gene>
<dbReference type="Proteomes" id="UP000829354">
    <property type="component" value="Chromosome IV"/>
</dbReference>
<evidence type="ECO:0000313" key="3">
    <source>
        <dbReference type="Proteomes" id="UP000829354"/>
    </source>
</evidence>
<name>A0AAE9JDE0_CAEBR</name>
<feature type="region of interest" description="Disordered" evidence="1">
    <location>
        <begin position="1"/>
        <end position="105"/>
    </location>
</feature>
<reference evidence="2 3" key="1">
    <citation type="submission" date="2022-04" db="EMBL/GenBank/DDBJ databases">
        <title>Chromosome-level reference genomes for two strains of Caenorhabditis briggsae: an improved platform for comparative genomics.</title>
        <authorList>
            <person name="Stevens L."/>
            <person name="Andersen E."/>
        </authorList>
    </citation>
    <scope>NUCLEOTIDE SEQUENCE [LARGE SCALE GENOMIC DNA]</scope>
    <source>
        <strain evidence="2">VX34</strain>
        <tissue evidence="2">Whole-organism</tissue>
    </source>
</reference>
<dbReference type="AlphaFoldDB" id="A0AAE9JDE0"/>
<keyword evidence="3" id="KW-1185">Reference proteome</keyword>